<accession>A0ABV2IUG2</accession>
<name>A0ABV2IUG2_9BURK</name>
<keyword evidence="1" id="KW-0175">Coiled coil</keyword>
<protein>
    <submittedName>
        <fullName evidence="2">Transposase</fullName>
    </submittedName>
</protein>
<comment type="caution">
    <text evidence="2">The sequence shown here is derived from an EMBL/GenBank/DDBJ whole genome shotgun (WGS) entry which is preliminary data.</text>
</comment>
<dbReference type="Pfam" id="PF01527">
    <property type="entry name" value="HTH_Tnp_1"/>
    <property type="match status" value="1"/>
</dbReference>
<gene>
    <name evidence="2" type="ORF">ABIC99_003631</name>
</gene>
<feature type="coiled-coil region" evidence="1">
    <location>
        <begin position="55"/>
        <end position="89"/>
    </location>
</feature>
<dbReference type="PANTHER" id="PTHR33215">
    <property type="entry name" value="PROTEIN DISTAL ANTENNA"/>
    <property type="match status" value="1"/>
</dbReference>
<evidence type="ECO:0000313" key="3">
    <source>
        <dbReference type="Proteomes" id="UP001549111"/>
    </source>
</evidence>
<dbReference type="Proteomes" id="UP001549111">
    <property type="component" value="Unassembled WGS sequence"/>
</dbReference>
<dbReference type="InterPro" id="IPR036388">
    <property type="entry name" value="WH-like_DNA-bd_sf"/>
</dbReference>
<sequence>MKKNQSYTAEFKAEAVKLVLEQKLSHQEAAQRVGVPKGSLSNWVASSQRRGQQALKAAEPSVAELKAEVSRLRRELARVEMEREIVKKAAAYFAKESLQGTRS</sequence>
<dbReference type="InterPro" id="IPR002514">
    <property type="entry name" value="Transposase_8"/>
</dbReference>
<dbReference type="EMBL" id="JBEPLS010000023">
    <property type="protein sequence ID" value="MET3605797.1"/>
    <property type="molecule type" value="Genomic_DNA"/>
</dbReference>
<dbReference type="SUPFAM" id="SSF46689">
    <property type="entry name" value="Homeodomain-like"/>
    <property type="match status" value="1"/>
</dbReference>
<evidence type="ECO:0000256" key="1">
    <source>
        <dbReference type="SAM" id="Coils"/>
    </source>
</evidence>
<evidence type="ECO:0000313" key="2">
    <source>
        <dbReference type="EMBL" id="MET3605797.1"/>
    </source>
</evidence>
<dbReference type="Gene3D" id="1.10.10.10">
    <property type="entry name" value="Winged helix-like DNA-binding domain superfamily/Winged helix DNA-binding domain"/>
    <property type="match status" value="1"/>
</dbReference>
<reference evidence="2 3" key="1">
    <citation type="submission" date="2024-06" db="EMBL/GenBank/DDBJ databases">
        <title>Genomic Encyclopedia of Type Strains, Phase IV (KMG-IV): sequencing the most valuable type-strain genomes for metagenomic binning, comparative biology and taxonomic classification.</title>
        <authorList>
            <person name="Goeker M."/>
        </authorList>
    </citation>
    <scope>NUCLEOTIDE SEQUENCE [LARGE SCALE GENOMIC DNA]</scope>
    <source>
        <strain evidence="2 3">D-501</strain>
    </source>
</reference>
<dbReference type="InterPro" id="IPR051839">
    <property type="entry name" value="RD_transcriptional_regulator"/>
</dbReference>
<keyword evidence="3" id="KW-1185">Reference proteome</keyword>
<dbReference type="InterPro" id="IPR009057">
    <property type="entry name" value="Homeodomain-like_sf"/>
</dbReference>
<organism evidence="2 3">
    <name type="scientific">Sphaerotilus sulfidivorans</name>
    <dbReference type="NCBI Taxonomy" id="639200"/>
    <lineage>
        <taxon>Bacteria</taxon>
        <taxon>Pseudomonadati</taxon>
        <taxon>Pseudomonadota</taxon>
        <taxon>Betaproteobacteria</taxon>
        <taxon>Burkholderiales</taxon>
        <taxon>Sphaerotilaceae</taxon>
        <taxon>Sphaerotilus</taxon>
    </lineage>
</organism>
<proteinExistence type="predicted"/>
<dbReference type="PANTHER" id="PTHR33215:SF13">
    <property type="entry name" value="PROTEIN DISTAL ANTENNA"/>
    <property type="match status" value="1"/>
</dbReference>